<dbReference type="EMBL" id="LOHS01000086">
    <property type="protein sequence ID" value="OAH12753.1"/>
    <property type="molecule type" value="Genomic_DNA"/>
</dbReference>
<dbReference type="STRING" id="1716141.STSP_37900"/>
<organism evidence="1 2">
    <name type="scientific">Streptomyces jeddahensis</name>
    <dbReference type="NCBI Taxonomy" id="1716141"/>
    <lineage>
        <taxon>Bacteria</taxon>
        <taxon>Bacillati</taxon>
        <taxon>Actinomycetota</taxon>
        <taxon>Actinomycetes</taxon>
        <taxon>Kitasatosporales</taxon>
        <taxon>Streptomycetaceae</taxon>
        <taxon>Streptomyces</taxon>
    </lineage>
</organism>
<protein>
    <submittedName>
        <fullName evidence="1">Homoserine dehydrogenase</fullName>
    </submittedName>
</protein>
<sequence length="95" mass="9804">MIDMTSTTQLLTAALAARAAAHEAASRIGGGRAGSRGTIDVHDPSLLGTVTVSGPGAGRIETAYALLSDSIAIRRCHTDDYAAPTCPVMKETHRV</sequence>
<evidence type="ECO:0000313" key="2">
    <source>
        <dbReference type="Proteomes" id="UP000077381"/>
    </source>
</evidence>
<name>A0A177HPD1_9ACTN</name>
<proteinExistence type="predicted"/>
<evidence type="ECO:0000313" key="1">
    <source>
        <dbReference type="EMBL" id="OAH12753.1"/>
    </source>
</evidence>
<dbReference type="PATRIC" id="fig|1716141.3.peg.3983"/>
<dbReference type="AlphaFoldDB" id="A0A177HPD1"/>
<dbReference type="Proteomes" id="UP000077381">
    <property type="component" value="Unassembled WGS sequence"/>
</dbReference>
<comment type="caution">
    <text evidence="1">The sequence shown here is derived from an EMBL/GenBank/DDBJ whole genome shotgun (WGS) entry which is preliminary data.</text>
</comment>
<accession>A0A177HPD1</accession>
<reference evidence="1 2" key="1">
    <citation type="submission" date="2015-12" db="EMBL/GenBank/DDBJ databases">
        <title>Genome sequence of Streptomyces sp. G25.</title>
        <authorList>
            <person name="Poehlein A."/>
            <person name="Roettig A."/>
            <person name="Hiessl S."/>
            <person name="Hauschild P."/>
            <person name="Schauer J."/>
            <person name="Madkour M.H."/>
            <person name="Al-Ansari A.M."/>
            <person name="Almakishah N.H."/>
            <person name="Steinbuechel A."/>
            <person name="Daniel R."/>
        </authorList>
    </citation>
    <scope>NUCLEOTIDE SEQUENCE [LARGE SCALE GENOMIC DNA]</scope>
    <source>
        <strain evidence="2">G25(2015)</strain>
    </source>
</reference>
<gene>
    <name evidence="1" type="ORF">STSP_37900</name>
</gene>
<keyword evidence="2" id="KW-1185">Reference proteome</keyword>